<feature type="chain" id="PRO_5009532829" description="EfeO-type cupredoxin-like domain-containing protein" evidence="4">
    <location>
        <begin position="21"/>
        <end position="147"/>
    </location>
</feature>
<reference evidence="6 7" key="1">
    <citation type="journal article" date="2016" name="Nat. Commun.">
        <title>Thousands of microbial genomes shed light on interconnected biogeochemical processes in an aquifer system.</title>
        <authorList>
            <person name="Anantharaman K."/>
            <person name="Brown C.T."/>
            <person name="Hug L.A."/>
            <person name="Sharon I."/>
            <person name="Castelle C.J."/>
            <person name="Probst A.J."/>
            <person name="Thomas B.C."/>
            <person name="Singh A."/>
            <person name="Wilkins M.J."/>
            <person name="Karaoz U."/>
            <person name="Brodie E.L."/>
            <person name="Williams K.H."/>
            <person name="Hubbard S.S."/>
            <person name="Banfield J.F."/>
        </authorList>
    </citation>
    <scope>NUCLEOTIDE SEQUENCE [LARGE SCALE GENOMIC DNA]</scope>
</reference>
<evidence type="ECO:0000259" key="5">
    <source>
        <dbReference type="Pfam" id="PF13473"/>
    </source>
</evidence>
<dbReference type="PROSITE" id="PS00079">
    <property type="entry name" value="MULTICOPPER_OXIDASE1"/>
    <property type="match status" value="1"/>
</dbReference>
<dbReference type="InterPro" id="IPR050845">
    <property type="entry name" value="Cu-binding_ET"/>
</dbReference>
<proteinExistence type="predicted"/>
<keyword evidence="2" id="KW-0186">Copper</keyword>
<protein>
    <recommendedName>
        <fullName evidence="5">EfeO-type cupredoxin-like domain-containing protein</fullName>
    </recommendedName>
</protein>
<accession>A0A1F7TKM9</accession>
<dbReference type="PROSITE" id="PS51257">
    <property type="entry name" value="PROKAR_LIPOPROTEIN"/>
    <property type="match status" value="1"/>
</dbReference>
<organism evidence="6 7">
    <name type="scientific">Candidatus Uhrbacteria bacterium RIFCSPHIGHO2_01_FULL_63_20</name>
    <dbReference type="NCBI Taxonomy" id="1802385"/>
    <lineage>
        <taxon>Bacteria</taxon>
        <taxon>Candidatus Uhriibacteriota</taxon>
    </lineage>
</organism>
<feature type="signal peptide" evidence="4">
    <location>
        <begin position="1"/>
        <end position="20"/>
    </location>
</feature>
<dbReference type="Proteomes" id="UP000177885">
    <property type="component" value="Unassembled WGS sequence"/>
</dbReference>
<dbReference type="InterPro" id="IPR033138">
    <property type="entry name" value="Cu_oxidase_CS"/>
</dbReference>
<gene>
    <name evidence="6" type="ORF">A2856_02545</name>
</gene>
<dbReference type="Gene3D" id="2.60.40.420">
    <property type="entry name" value="Cupredoxins - blue copper proteins"/>
    <property type="match status" value="1"/>
</dbReference>
<dbReference type="InterPro" id="IPR028096">
    <property type="entry name" value="EfeO_Cupredoxin"/>
</dbReference>
<evidence type="ECO:0000313" key="7">
    <source>
        <dbReference type="Proteomes" id="UP000177885"/>
    </source>
</evidence>
<feature type="region of interest" description="Disordered" evidence="3">
    <location>
        <begin position="22"/>
        <end position="58"/>
    </location>
</feature>
<evidence type="ECO:0000313" key="6">
    <source>
        <dbReference type="EMBL" id="OGL66546.1"/>
    </source>
</evidence>
<dbReference type="STRING" id="1802385.A2856_02545"/>
<dbReference type="InterPro" id="IPR008972">
    <property type="entry name" value="Cupredoxin"/>
</dbReference>
<dbReference type="PROSITE" id="PS00196">
    <property type="entry name" value="COPPER_BLUE"/>
    <property type="match status" value="1"/>
</dbReference>
<dbReference type="AlphaFoldDB" id="A0A1F7TKM9"/>
<evidence type="ECO:0000256" key="2">
    <source>
        <dbReference type="ARBA" id="ARBA00023008"/>
    </source>
</evidence>
<dbReference type="SUPFAM" id="SSF49503">
    <property type="entry name" value="Cupredoxins"/>
    <property type="match status" value="1"/>
</dbReference>
<dbReference type="EMBL" id="MGDT01000007">
    <property type="protein sequence ID" value="OGL66546.1"/>
    <property type="molecule type" value="Genomic_DNA"/>
</dbReference>
<name>A0A1F7TKM9_9BACT</name>
<dbReference type="GO" id="GO:0046872">
    <property type="term" value="F:metal ion binding"/>
    <property type="evidence" value="ECO:0007669"/>
    <property type="project" value="UniProtKB-KW"/>
</dbReference>
<dbReference type="PANTHER" id="PTHR38439:SF3">
    <property type="entry name" value="COPPER-RESISTANT CUPROPROTEIN COPI"/>
    <property type="match status" value="1"/>
</dbReference>
<evidence type="ECO:0000256" key="3">
    <source>
        <dbReference type="SAM" id="MobiDB-lite"/>
    </source>
</evidence>
<keyword evidence="4" id="KW-0732">Signal</keyword>
<dbReference type="PANTHER" id="PTHR38439">
    <property type="entry name" value="AURACYANIN-B"/>
    <property type="match status" value="1"/>
</dbReference>
<dbReference type="InterPro" id="IPR028871">
    <property type="entry name" value="BlueCu_1_BS"/>
</dbReference>
<sequence>MKKASLLLSALALIGAGCSAAPPTPTAVTPSPEPTIAVGEPNPAPPAEEPTPAPTPTAPETLKVNMEVANFSFAPNAITAKAGQKVDVTFAKNEGFHTFVIDGVTKLPIAVGTTKSFIAPTKPGSYPFYCDVGSHRSMGMEGTLIVQ</sequence>
<evidence type="ECO:0000256" key="4">
    <source>
        <dbReference type="SAM" id="SignalP"/>
    </source>
</evidence>
<feature type="domain" description="EfeO-type cupredoxin-like" evidence="5">
    <location>
        <begin position="58"/>
        <end position="146"/>
    </location>
</feature>
<dbReference type="Pfam" id="PF13473">
    <property type="entry name" value="Cupredoxin_1"/>
    <property type="match status" value="1"/>
</dbReference>
<keyword evidence="1" id="KW-0479">Metal-binding</keyword>
<comment type="caution">
    <text evidence="6">The sequence shown here is derived from an EMBL/GenBank/DDBJ whole genome shotgun (WGS) entry which is preliminary data.</text>
</comment>
<feature type="compositionally biased region" description="Pro residues" evidence="3">
    <location>
        <begin position="42"/>
        <end position="57"/>
    </location>
</feature>
<evidence type="ECO:0000256" key="1">
    <source>
        <dbReference type="ARBA" id="ARBA00022723"/>
    </source>
</evidence>